<evidence type="ECO:0000256" key="13">
    <source>
        <dbReference type="ARBA" id="ARBA00022842"/>
    </source>
</evidence>
<sequence>MSLKRYLFLAFGSLMLLFTVMQWFLLSTLTDDFHQTLGDQSGQVARRVAEVTVENLFDGEQFLIQLPEAPHWPNPEAAHEFAEQQREVVIQQLEAERQRQESIHQELEALSEQGRAVTEHILTLNEPSALSEAEQAQLKAELEAVREQALAQARRIKVEFEQNSDRVWIQGLAAPVEMHLMQAPEQRLLEEFRQTLLIFLAGSGLVGLGLVYWLAQRLARPLEALDQGCQRLSEGDLGHTIPPQGSSEVRHAIGAFNHMSGSLARMTEQQKTLQSRQHLAEIGEIARGLAHALRNPLHTIGLALEHLDQSKPDERARWRDQIRAKLRHMDRTLTALLTLAANGIDRQTQNNARALVDDIVLELAMANTSGVRFDNQVPAELTLTGAHSELRTMLHTLMVNAQEALAEQGGEDAEVVISARQQPGSVSLLVSDNGPGLSAAVANRLFEPHQTTKSDGSGMGLYLARRLARLWYQGDVTLSNRQPGPGCQATLTLSQGEQQ</sequence>
<evidence type="ECO:0000256" key="6">
    <source>
        <dbReference type="ARBA" id="ARBA00022475"/>
    </source>
</evidence>
<dbReference type="CDD" id="cd00082">
    <property type="entry name" value="HisKA"/>
    <property type="match status" value="1"/>
</dbReference>
<keyword evidence="10 25" id="KW-0418">Kinase</keyword>
<dbReference type="InterPro" id="IPR050980">
    <property type="entry name" value="2C_sensor_his_kinase"/>
</dbReference>
<dbReference type="GO" id="GO:0000155">
    <property type="term" value="F:phosphorelay sensor kinase activity"/>
    <property type="evidence" value="ECO:0007669"/>
    <property type="project" value="InterPro"/>
</dbReference>
<feature type="transmembrane region" description="Helical" evidence="22">
    <location>
        <begin position="196"/>
        <end position="215"/>
    </location>
</feature>
<dbReference type="InterPro" id="IPR004358">
    <property type="entry name" value="Sig_transdc_His_kin-like_C"/>
</dbReference>
<dbReference type="Gene3D" id="3.30.565.10">
    <property type="entry name" value="Histidine kinase-like ATPase, C-terminal domain"/>
    <property type="match status" value="1"/>
</dbReference>
<dbReference type="STRING" id="550540.Fbal_2686"/>
<evidence type="ECO:0000256" key="17">
    <source>
        <dbReference type="ARBA" id="ARBA00023026"/>
    </source>
</evidence>
<keyword evidence="11" id="KW-0378">Hydrolase</keyword>
<keyword evidence="16" id="KW-0346">Stress response</keyword>
<dbReference type="PANTHER" id="PTHR44936">
    <property type="entry name" value="SENSOR PROTEIN CREC"/>
    <property type="match status" value="1"/>
</dbReference>
<dbReference type="Pfam" id="PF00672">
    <property type="entry name" value="HAMP"/>
    <property type="match status" value="1"/>
</dbReference>
<dbReference type="PRINTS" id="PR00344">
    <property type="entry name" value="BCTRLSENSOR"/>
</dbReference>
<evidence type="ECO:0000256" key="14">
    <source>
        <dbReference type="ARBA" id="ARBA00022912"/>
    </source>
</evidence>
<dbReference type="SUPFAM" id="SSF47384">
    <property type="entry name" value="Homodimeric domain of signal transducing histidine kinase"/>
    <property type="match status" value="1"/>
</dbReference>
<evidence type="ECO:0000256" key="8">
    <source>
        <dbReference type="ARBA" id="ARBA00022679"/>
    </source>
</evidence>
<keyword evidence="22" id="KW-0812">Transmembrane</keyword>
<proteinExistence type="predicted"/>
<evidence type="ECO:0000256" key="16">
    <source>
        <dbReference type="ARBA" id="ARBA00023016"/>
    </source>
</evidence>
<evidence type="ECO:0000256" key="21">
    <source>
        <dbReference type="SAM" id="Coils"/>
    </source>
</evidence>
<dbReference type="KEGG" id="fbl:Fbal_2686"/>
<keyword evidence="14" id="KW-0904">Protein phosphatase</keyword>
<keyword evidence="18" id="KW-0464">Manganese</keyword>
<dbReference type="EMBL" id="CP002209">
    <property type="protein sequence ID" value="ADN76888.1"/>
    <property type="molecule type" value="Genomic_DNA"/>
</dbReference>
<evidence type="ECO:0000256" key="15">
    <source>
        <dbReference type="ARBA" id="ARBA00023012"/>
    </source>
</evidence>
<dbReference type="OrthoDB" id="1931120at2"/>
<evidence type="ECO:0000256" key="12">
    <source>
        <dbReference type="ARBA" id="ARBA00022840"/>
    </source>
</evidence>
<dbReference type="InterPro" id="IPR003594">
    <property type="entry name" value="HATPase_dom"/>
</dbReference>
<dbReference type="InterPro" id="IPR036097">
    <property type="entry name" value="HisK_dim/P_sf"/>
</dbReference>
<dbReference type="Gene3D" id="1.10.287.130">
    <property type="match status" value="1"/>
</dbReference>
<dbReference type="RefSeq" id="WP_013346194.1">
    <property type="nucleotide sequence ID" value="NC_014541.1"/>
</dbReference>
<dbReference type="SMART" id="SM00387">
    <property type="entry name" value="HATPase_c"/>
    <property type="match status" value="1"/>
</dbReference>
<evidence type="ECO:0000256" key="4">
    <source>
        <dbReference type="ARBA" id="ARBA00004651"/>
    </source>
</evidence>
<feature type="transmembrane region" description="Helical" evidence="22">
    <location>
        <begin position="6"/>
        <end position="26"/>
    </location>
</feature>
<dbReference type="InterPro" id="IPR005467">
    <property type="entry name" value="His_kinase_dom"/>
</dbReference>
<dbReference type="PROSITE" id="PS50109">
    <property type="entry name" value="HIS_KIN"/>
    <property type="match status" value="1"/>
</dbReference>
<name>E1SQW3_FERBD</name>
<keyword evidence="15" id="KW-0902">Two-component regulatory system</keyword>
<dbReference type="GO" id="GO:0005524">
    <property type="term" value="F:ATP binding"/>
    <property type="evidence" value="ECO:0007669"/>
    <property type="project" value="UniProtKB-KW"/>
</dbReference>
<dbReference type="GeneID" id="67182914"/>
<dbReference type="SUPFAM" id="SSF55874">
    <property type="entry name" value="ATPase domain of HSP90 chaperone/DNA topoisomerase II/histidine kinase"/>
    <property type="match status" value="1"/>
</dbReference>
<evidence type="ECO:0000259" key="24">
    <source>
        <dbReference type="PROSITE" id="PS50885"/>
    </source>
</evidence>
<dbReference type="eggNOG" id="COG4191">
    <property type="taxonomic scope" value="Bacteria"/>
</dbReference>
<dbReference type="PROSITE" id="PS50885">
    <property type="entry name" value="HAMP"/>
    <property type="match status" value="1"/>
</dbReference>
<dbReference type="AlphaFoldDB" id="E1SQW3"/>
<keyword evidence="6" id="KW-1003">Cell membrane</keyword>
<dbReference type="Gene3D" id="6.10.340.10">
    <property type="match status" value="1"/>
</dbReference>
<reference evidence="25 26" key="1">
    <citation type="journal article" date="2010" name="Stand. Genomic Sci.">
        <title>Complete genome sequence of Ferrimonas balearica type strain (PAT).</title>
        <authorList>
            <person name="Nolan M."/>
            <person name="Sikorski J."/>
            <person name="Davenport K."/>
            <person name="Lucas S."/>
            <person name="Glavina Del Rio T."/>
            <person name="Tice H."/>
            <person name="Cheng J."/>
            <person name="Goodwin L."/>
            <person name="Pitluck S."/>
            <person name="Liolios K."/>
            <person name="Ivanova N."/>
            <person name="Mavromatis K."/>
            <person name="Ovchinnikova G."/>
            <person name="Pati A."/>
            <person name="Chen A."/>
            <person name="Palaniappan K."/>
            <person name="Land M."/>
            <person name="Hauser L."/>
            <person name="Chang Y."/>
            <person name="Jeffries C."/>
            <person name="Tapia R."/>
            <person name="Brettin T."/>
            <person name="Detter J."/>
            <person name="Han C."/>
            <person name="Yasawong M."/>
            <person name="Rohde M."/>
            <person name="Tindall B."/>
            <person name="Goker M."/>
            <person name="Woyke T."/>
            <person name="Bristow J."/>
            <person name="Eisen J."/>
            <person name="Markowitz V."/>
            <person name="Hugenholtz P."/>
            <person name="Kyrpides N."/>
            <person name="Klenk H."/>
            <person name="Lapidus A."/>
        </authorList>
    </citation>
    <scope>NUCLEOTIDE SEQUENCE [LARGE SCALE GENOMIC DNA]</scope>
    <source>
        <strain evidence="26">DSM 9799 / CCM 4581 / KCTC 23876 / PAT</strain>
    </source>
</reference>
<evidence type="ECO:0000256" key="10">
    <source>
        <dbReference type="ARBA" id="ARBA00022777"/>
    </source>
</evidence>
<keyword evidence="21" id="KW-0175">Coiled coil</keyword>
<dbReference type="HOGENOM" id="CLU_039400_0_0_6"/>
<dbReference type="InterPro" id="IPR036890">
    <property type="entry name" value="HATPase_C_sf"/>
</dbReference>
<feature type="domain" description="HAMP" evidence="24">
    <location>
        <begin position="216"/>
        <end position="268"/>
    </location>
</feature>
<evidence type="ECO:0000256" key="2">
    <source>
        <dbReference type="ARBA" id="ARBA00001936"/>
    </source>
</evidence>
<evidence type="ECO:0000256" key="1">
    <source>
        <dbReference type="ARBA" id="ARBA00000085"/>
    </source>
</evidence>
<evidence type="ECO:0000256" key="22">
    <source>
        <dbReference type="SAM" id="Phobius"/>
    </source>
</evidence>
<evidence type="ECO:0000313" key="25">
    <source>
        <dbReference type="EMBL" id="ADN76888.1"/>
    </source>
</evidence>
<keyword evidence="12" id="KW-0067">ATP-binding</keyword>
<evidence type="ECO:0000256" key="5">
    <source>
        <dbReference type="ARBA" id="ARBA00012438"/>
    </source>
</evidence>
<keyword evidence="26" id="KW-1185">Reference proteome</keyword>
<comment type="cofactor">
    <cofactor evidence="2">
        <name>Mn(2+)</name>
        <dbReference type="ChEBI" id="CHEBI:29035"/>
    </cofactor>
</comment>
<keyword evidence="22" id="KW-1133">Transmembrane helix</keyword>
<evidence type="ECO:0000256" key="18">
    <source>
        <dbReference type="ARBA" id="ARBA00023211"/>
    </source>
</evidence>
<evidence type="ECO:0000256" key="9">
    <source>
        <dbReference type="ARBA" id="ARBA00022741"/>
    </source>
</evidence>
<protein>
    <recommendedName>
        <fullName evidence="19">Signal transduction histidine-protein kinase/phosphatase MprB</fullName>
        <ecNumber evidence="5">2.7.13.3</ecNumber>
    </recommendedName>
    <alternativeName>
        <fullName evidence="20">Mycobacterial persistence regulator B</fullName>
    </alternativeName>
</protein>
<dbReference type="PANTHER" id="PTHR44936:SF9">
    <property type="entry name" value="SENSOR PROTEIN CREC"/>
    <property type="match status" value="1"/>
</dbReference>
<feature type="domain" description="Histidine kinase" evidence="23">
    <location>
        <begin position="288"/>
        <end position="497"/>
    </location>
</feature>
<evidence type="ECO:0000256" key="11">
    <source>
        <dbReference type="ARBA" id="ARBA00022801"/>
    </source>
</evidence>
<evidence type="ECO:0000256" key="3">
    <source>
        <dbReference type="ARBA" id="ARBA00001946"/>
    </source>
</evidence>
<comment type="cofactor">
    <cofactor evidence="3">
        <name>Mg(2+)</name>
        <dbReference type="ChEBI" id="CHEBI:18420"/>
    </cofactor>
</comment>
<evidence type="ECO:0000256" key="20">
    <source>
        <dbReference type="ARBA" id="ARBA00041776"/>
    </source>
</evidence>
<dbReference type="Proteomes" id="UP000006683">
    <property type="component" value="Chromosome"/>
</dbReference>
<comment type="catalytic activity">
    <reaction evidence="1">
        <text>ATP + protein L-histidine = ADP + protein N-phospho-L-histidine.</text>
        <dbReference type="EC" id="2.7.13.3"/>
    </reaction>
</comment>
<evidence type="ECO:0000256" key="7">
    <source>
        <dbReference type="ARBA" id="ARBA00022553"/>
    </source>
</evidence>
<organism evidence="25 26">
    <name type="scientific">Ferrimonas balearica (strain DSM 9799 / CCM 4581 / KCTC 23876 / PAT)</name>
    <dbReference type="NCBI Taxonomy" id="550540"/>
    <lineage>
        <taxon>Bacteria</taxon>
        <taxon>Pseudomonadati</taxon>
        <taxon>Pseudomonadota</taxon>
        <taxon>Gammaproteobacteria</taxon>
        <taxon>Alteromonadales</taxon>
        <taxon>Ferrimonadaceae</taxon>
        <taxon>Ferrimonas</taxon>
    </lineage>
</organism>
<dbReference type="CDD" id="cd06225">
    <property type="entry name" value="HAMP"/>
    <property type="match status" value="1"/>
</dbReference>
<keyword evidence="9" id="KW-0547">Nucleotide-binding</keyword>
<dbReference type="GO" id="GO:0005886">
    <property type="term" value="C:plasma membrane"/>
    <property type="evidence" value="ECO:0007669"/>
    <property type="project" value="UniProtKB-SubCell"/>
</dbReference>
<evidence type="ECO:0000313" key="26">
    <source>
        <dbReference type="Proteomes" id="UP000006683"/>
    </source>
</evidence>
<dbReference type="Pfam" id="PF00512">
    <property type="entry name" value="HisKA"/>
    <property type="match status" value="1"/>
</dbReference>
<keyword evidence="13" id="KW-0460">Magnesium</keyword>
<keyword evidence="22" id="KW-0472">Membrane</keyword>
<dbReference type="SMART" id="SM00388">
    <property type="entry name" value="HisKA"/>
    <property type="match status" value="1"/>
</dbReference>
<evidence type="ECO:0000256" key="19">
    <source>
        <dbReference type="ARBA" id="ARBA00040454"/>
    </source>
</evidence>
<gene>
    <name evidence="25" type="ordered locus">Fbal_2686</name>
</gene>
<evidence type="ECO:0000259" key="23">
    <source>
        <dbReference type="PROSITE" id="PS50109"/>
    </source>
</evidence>
<accession>E1SQW3</accession>
<keyword evidence="8" id="KW-0808">Transferase</keyword>
<keyword evidence="7" id="KW-0597">Phosphoprotein</keyword>
<dbReference type="SMART" id="SM00304">
    <property type="entry name" value="HAMP"/>
    <property type="match status" value="1"/>
</dbReference>
<keyword evidence="17" id="KW-0843">Virulence</keyword>
<dbReference type="GO" id="GO:0004721">
    <property type="term" value="F:phosphoprotein phosphatase activity"/>
    <property type="evidence" value="ECO:0007669"/>
    <property type="project" value="UniProtKB-KW"/>
</dbReference>
<dbReference type="InterPro" id="IPR003660">
    <property type="entry name" value="HAMP_dom"/>
</dbReference>
<dbReference type="SUPFAM" id="SSF158472">
    <property type="entry name" value="HAMP domain-like"/>
    <property type="match status" value="1"/>
</dbReference>
<dbReference type="EC" id="2.7.13.3" evidence="5"/>
<feature type="coiled-coil region" evidence="21">
    <location>
        <begin position="79"/>
        <end position="159"/>
    </location>
</feature>
<comment type="subcellular location">
    <subcellularLocation>
        <location evidence="4">Cell membrane</location>
        <topology evidence="4">Multi-pass membrane protein</topology>
    </subcellularLocation>
</comment>
<dbReference type="Pfam" id="PF02518">
    <property type="entry name" value="HATPase_c"/>
    <property type="match status" value="1"/>
</dbReference>
<dbReference type="InterPro" id="IPR003661">
    <property type="entry name" value="HisK_dim/P_dom"/>
</dbReference>